<organism evidence="1 2">
    <name type="scientific">Sparus aurata</name>
    <name type="common">Gilthead sea bream</name>
    <dbReference type="NCBI Taxonomy" id="8175"/>
    <lineage>
        <taxon>Eukaryota</taxon>
        <taxon>Metazoa</taxon>
        <taxon>Chordata</taxon>
        <taxon>Craniata</taxon>
        <taxon>Vertebrata</taxon>
        <taxon>Euteleostomi</taxon>
        <taxon>Actinopterygii</taxon>
        <taxon>Neopterygii</taxon>
        <taxon>Teleostei</taxon>
        <taxon>Neoteleostei</taxon>
        <taxon>Acanthomorphata</taxon>
        <taxon>Eupercaria</taxon>
        <taxon>Spariformes</taxon>
        <taxon>Sparidae</taxon>
        <taxon>Sparus</taxon>
    </lineage>
</organism>
<name>A0A671WGF6_SPAAU</name>
<dbReference type="AlphaFoldDB" id="A0A671WGF6"/>
<keyword evidence="2" id="KW-1185">Reference proteome</keyword>
<reference evidence="1" key="1">
    <citation type="submission" date="2021-04" db="EMBL/GenBank/DDBJ databases">
        <authorList>
            <consortium name="Wellcome Sanger Institute Data Sharing"/>
        </authorList>
    </citation>
    <scope>NUCLEOTIDE SEQUENCE [LARGE SCALE GENOMIC DNA]</scope>
</reference>
<proteinExistence type="predicted"/>
<sequence>MSPFSSVGSVGVTCTAFFCASLPPSLILFPFISQSVLSITENDSYFPNTFKSIQEIASAARYPLGVKRCCRPFC</sequence>
<dbReference type="Ensembl" id="ENSSAUT00010037503.1">
    <property type="protein sequence ID" value="ENSSAUP00010035601.1"/>
    <property type="gene ID" value="ENSSAUG00010015072.1"/>
</dbReference>
<dbReference type="Proteomes" id="UP000472265">
    <property type="component" value="Chromosome 17"/>
</dbReference>
<evidence type="ECO:0000313" key="1">
    <source>
        <dbReference type="Ensembl" id="ENSSAUP00010035601.1"/>
    </source>
</evidence>
<dbReference type="InParanoid" id="A0A671WGF6"/>
<evidence type="ECO:0000313" key="2">
    <source>
        <dbReference type="Proteomes" id="UP000472265"/>
    </source>
</evidence>
<protein>
    <submittedName>
        <fullName evidence="1">Uncharacterized protein</fullName>
    </submittedName>
</protein>
<reference evidence="1" key="2">
    <citation type="submission" date="2025-08" db="UniProtKB">
        <authorList>
            <consortium name="Ensembl"/>
        </authorList>
    </citation>
    <scope>IDENTIFICATION</scope>
</reference>
<reference evidence="1" key="3">
    <citation type="submission" date="2025-09" db="UniProtKB">
        <authorList>
            <consortium name="Ensembl"/>
        </authorList>
    </citation>
    <scope>IDENTIFICATION</scope>
</reference>
<accession>A0A671WGF6</accession>